<evidence type="ECO:0000256" key="2">
    <source>
        <dbReference type="ARBA" id="ARBA00005262"/>
    </source>
</evidence>
<feature type="transmembrane region" description="Helical" evidence="7">
    <location>
        <begin position="84"/>
        <end position="109"/>
    </location>
</feature>
<evidence type="ECO:0000256" key="4">
    <source>
        <dbReference type="ARBA" id="ARBA00022692"/>
    </source>
</evidence>
<dbReference type="InterPro" id="IPR052518">
    <property type="entry name" value="CHR_Transporter"/>
</dbReference>
<evidence type="ECO:0000256" key="6">
    <source>
        <dbReference type="ARBA" id="ARBA00023136"/>
    </source>
</evidence>
<comment type="subcellular location">
    <subcellularLocation>
        <location evidence="1">Cell membrane</location>
        <topology evidence="1">Multi-pass membrane protein</topology>
    </subcellularLocation>
</comment>
<evidence type="ECO:0000256" key="7">
    <source>
        <dbReference type="SAM" id="Phobius"/>
    </source>
</evidence>
<accession>A0ABT1YCL9</accession>
<comment type="similarity">
    <text evidence="2">Belongs to the chromate ion transporter (CHR) (TC 2.A.51) family.</text>
</comment>
<dbReference type="Proteomes" id="UP001300012">
    <property type="component" value="Unassembled WGS sequence"/>
</dbReference>
<dbReference type="PANTHER" id="PTHR43663">
    <property type="entry name" value="CHROMATE TRANSPORT PROTEIN-RELATED"/>
    <property type="match status" value="1"/>
</dbReference>
<proteinExistence type="inferred from homology"/>
<evidence type="ECO:0000256" key="3">
    <source>
        <dbReference type="ARBA" id="ARBA00022475"/>
    </source>
</evidence>
<evidence type="ECO:0000256" key="5">
    <source>
        <dbReference type="ARBA" id="ARBA00022989"/>
    </source>
</evidence>
<protein>
    <submittedName>
        <fullName evidence="8">Chromate transporter</fullName>
    </submittedName>
</protein>
<name>A0ABT1YCL9_9BACL</name>
<gene>
    <name evidence="8" type="ORF">NV381_00740</name>
</gene>
<dbReference type="Pfam" id="PF02417">
    <property type="entry name" value="Chromate_transp"/>
    <property type="match status" value="1"/>
</dbReference>
<keyword evidence="9" id="KW-1185">Reference proteome</keyword>
<keyword evidence="6 7" id="KW-0472">Membrane</keyword>
<sequence>MNITEKHTTLLWHIFWSFCKISPVSFGGGYAMIPAIEKEIVENRQWMDEDEMSDVLSIAGSSPGGIGVNASTLTGYRLAGLRGAIAAVLGISLPNFIIMLALTIGYSAVQNMPKVTAAFEGIHAAVVAFIAIAGWRMWRSAIYDKSTLFIVIGSLCALLFSNIHPALLLLIGTLLGIAIYKWQQKLGTLVTKEIKADKKPTSGQNPILAGQYIWGDGI</sequence>
<evidence type="ECO:0000256" key="1">
    <source>
        <dbReference type="ARBA" id="ARBA00004651"/>
    </source>
</evidence>
<keyword evidence="5 7" id="KW-1133">Transmembrane helix</keyword>
<organism evidence="8 9">
    <name type="scientific">Paenibacillus radicis</name>
    <name type="common">ex Xue et al. 2023</name>
    <dbReference type="NCBI Taxonomy" id="2972489"/>
    <lineage>
        <taxon>Bacteria</taxon>
        <taxon>Bacillati</taxon>
        <taxon>Bacillota</taxon>
        <taxon>Bacilli</taxon>
        <taxon>Bacillales</taxon>
        <taxon>Paenibacillaceae</taxon>
        <taxon>Paenibacillus</taxon>
    </lineage>
</organism>
<dbReference type="EMBL" id="JANQBD010000001">
    <property type="protein sequence ID" value="MCR8629715.1"/>
    <property type="molecule type" value="Genomic_DNA"/>
</dbReference>
<feature type="transmembrane region" description="Helical" evidence="7">
    <location>
        <begin position="166"/>
        <end position="182"/>
    </location>
</feature>
<evidence type="ECO:0000313" key="9">
    <source>
        <dbReference type="Proteomes" id="UP001300012"/>
    </source>
</evidence>
<comment type="caution">
    <text evidence="8">The sequence shown here is derived from an EMBL/GenBank/DDBJ whole genome shotgun (WGS) entry which is preliminary data.</text>
</comment>
<dbReference type="PANTHER" id="PTHR43663:SF2">
    <property type="entry name" value="CHROMATE TRANSPORT PROTEIN-RELATED"/>
    <property type="match status" value="1"/>
</dbReference>
<keyword evidence="4 7" id="KW-0812">Transmembrane</keyword>
<dbReference type="RefSeq" id="WP_258211334.1">
    <property type="nucleotide sequence ID" value="NZ_JANQBD010000001.1"/>
</dbReference>
<dbReference type="InterPro" id="IPR003370">
    <property type="entry name" value="Chromate_transpt"/>
</dbReference>
<keyword evidence="3" id="KW-1003">Cell membrane</keyword>
<reference evidence="8 9" key="1">
    <citation type="submission" date="2022-08" db="EMBL/GenBank/DDBJ databases">
        <title>Paenibacillus endoradicis sp. nov., Paenibacillus radicibacter sp. nov and Paenibacillus pararadicis sp. nov., three cold-adapted plant growth-promoting bacteria isolated from root of Larix gmelinii in Great Khingan.</title>
        <authorList>
            <person name="Xue H."/>
        </authorList>
    </citation>
    <scope>NUCLEOTIDE SEQUENCE [LARGE SCALE GENOMIC DNA]</scope>
    <source>
        <strain evidence="8 9">N5-1-1-5</strain>
    </source>
</reference>
<feature type="transmembrane region" description="Helical" evidence="7">
    <location>
        <begin position="115"/>
        <end position="135"/>
    </location>
</feature>
<evidence type="ECO:0000313" key="8">
    <source>
        <dbReference type="EMBL" id="MCR8629715.1"/>
    </source>
</evidence>